<dbReference type="Gene3D" id="2.70.150.10">
    <property type="entry name" value="Calcium-transporting ATPase, cytoplasmic transduction domain A"/>
    <property type="match status" value="1"/>
</dbReference>
<dbReference type="NCBIfam" id="TIGR01494">
    <property type="entry name" value="ATPase_P-type"/>
    <property type="match status" value="2"/>
</dbReference>
<dbReference type="InterPro" id="IPR018303">
    <property type="entry name" value="ATPase_P-typ_P_site"/>
</dbReference>
<evidence type="ECO:0000256" key="9">
    <source>
        <dbReference type="ARBA" id="ARBA00023136"/>
    </source>
</evidence>
<dbReference type="Proteomes" id="UP001281761">
    <property type="component" value="Unassembled WGS sequence"/>
</dbReference>
<keyword evidence="7" id="KW-1278">Translocase</keyword>
<dbReference type="InterPro" id="IPR023214">
    <property type="entry name" value="HAD_sf"/>
</dbReference>
<keyword evidence="6" id="KW-0460">Magnesium</keyword>
<comment type="caution">
    <text evidence="15">The sequence shown here is derived from an EMBL/GenBank/DDBJ whole genome shotgun (WGS) entry which is preliminary data.</text>
</comment>
<feature type="transmembrane region" description="Helical" evidence="11">
    <location>
        <begin position="855"/>
        <end position="874"/>
    </location>
</feature>
<dbReference type="Gene3D" id="3.40.1110.10">
    <property type="entry name" value="Calcium-transporting ATPase, cytoplasmic domain N"/>
    <property type="match status" value="1"/>
</dbReference>
<feature type="transmembrane region" description="Helical" evidence="11">
    <location>
        <begin position="931"/>
        <end position="948"/>
    </location>
</feature>
<dbReference type="SUPFAM" id="SSF81660">
    <property type="entry name" value="Metal cation-transporting ATPase, ATP-binding domain N"/>
    <property type="match status" value="1"/>
</dbReference>
<feature type="domain" description="Cation-transporting P-type ATPase N-terminal" evidence="14">
    <location>
        <begin position="34"/>
        <end position="101"/>
    </location>
</feature>
<evidence type="ECO:0000313" key="16">
    <source>
        <dbReference type="Proteomes" id="UP001281761"/>
    </source>
</evidence>
<feature type="transmembrane region" description="Helical" evidence="11">
    <location>
        <begin position="1001"/>
        <end position="1020"/>
    </location>
</feature>
<dbReference type="InterPro" id="IPR023298">
    <property type="entry name" value="ATPase_P-typ_TM_dom_sf"/>
</dbReference>
<evidence type="ECO:0000256" key="5">
    <source>
        <dbReference type="ARBA" id="ARBA00022840"/>
    </source>
</evidence>
<dbReference type="InterPro" id="IPR059000">
    <property type="entry name" value="ATPase_P-type_domA"/>
</dbReference>
<evidence type="ECO:0000256" key="8">
    <source>
        <dbReference type="ARBA" id="ARBA00022989"/>
    </source>
</evidence>
<dbReference type="SFLD" id="SFLDS00003">
    <property type="entry name" value="Haloacid_Dehalogenase"/>
    <property type="match status" value="1"/>
</dbReference>
<reference evidence="15 16" key="1">
    <citation type="journal article" date="2022" name="bioRxiv">
        <title>Genomics of Preaxostyla Flagellates Illuminates Evolutionary Transitions and the Path Towards Mitochondrial Loss.</title>
        <authorList>
            <person name="Novak L.V.F."/>
            <person name="Treitli S.C."/>
            <person name="Pyrih J."/>
            <person name="Halakuc P."/>
            <person name="Pipaliya S.V."/>
            <person name="Vacek V."/>
            <person name="Brzon O."/>
            <person name="Soukal P."/>
            <person name="Eme L."/>
            <person name="Dacks J.B."/>
            <person name="Karnkowska A."/>
            <person name="Elias M."/>
            <person name="Hampl V."/>
        </authorList>
    </citation>
    <scope>NUCLEOTIDE SEQUENCE [LARGE SCALE GENOMIC DNA]</scope>
    <source>
        <strain evidence="15">NAU3</strain>
        <tissue evidence="15">Gut</tissue>
    </source>
</reference>
<dbReference type="SFLD" id="SFLDF00027">
    <property type="entry name" value="p-type_atpase"/>
    <property type="match status" value="1"/>
</dbReference>
<accession>A0ABQ9WXG0</accession>
<dbReference type="InterPro" id="IPR023299">
    <property type="entry name" value="ATPase_P-typ_cyto_dom_N"/>
</dbReference>
<dbReference type="Pfam" id="PF00690">
    <property type="entry name" value="Cation_ATPase_N"/>
    <property type="match status" value="1"/>
</dbReference>
<dbReference type="Pfam" id="PF00689">
    <property type="entry name" value="Cation_ATPase_C"/>
    <property type="match status" value="1"/>
</dbReference>
<evidence type="ECO:0000259" key="12">
    <source>
        <dbReference type="Pfam" id="PF00122"/>
    </source>
</evidence>
<dbReference type="SFLD" id="SFLDG00002">
    <property type="entry name" value="C1.7:_P-type_atpase_like"/>
    <property type="match status" value="1"/>
</dbReference>
<feature type="domain" description="P-type ATPase A" evidence="12">
    <location>
        <begin position="154"/>
        <end position="252"/>
    </location>
</feature>
<dbReference type="PROSITE" id="PS00154">
    <property type="entry name" value="ATPASE_E1_E2"/>
    <property type="match status" value="1"/>
</dbReference>
<keyword evidence="2 11" id="KW-0812">Transmembrane</keyword>
<dbReference type="Gene3D" id="3.40.50.1000">
    <property type="entry name" value="HAD superfamily/HAD-like"/>
    <property type="match status" value="1"/>
</dbReference>
<feature type="transmembrane region" description="Helical" evidence="11">
    <location>
        <begin position="784"/>
        <end position="802"/>
    </location>
</feature>
<dbReference type="SUPFAM" id="SSF56784">
    <property type="entry name" value="HAD-like"/>
    <property type="match status" value="1"/>
</dbReference>
<dbReference type="PANTHER" id="PTHR24093:SF369">
    <property type="entry name" value="CALCIUM-TRANSPORTING ATPASE"/>
    <property type="match status" value="1"/>
</dbReference>
<organism evidence="15 16">
    <name type="scientific">Blattamonas nauphoetae</name>
    <dbReference type="NCBI Taxonomy" id="2049346"/>
    <lineage>
        <taxon>Eukaryota</taxon>
        <taxon>Metamonada</taxon>
        <taxon>Preaxostyla</taxon>
        <taxon>Oxymonadida</taxon>
        <taxon>Blattamonas</taxon>
    </lineage>
</organism>
<feature type="compositionally biased region" description="Basic and acidic residues" evidence="10">
    <location>
        <begin position="1072"/>
        <end position="1130"/>
    </location>
</feature>
<dbReference type="InterPro" id="IPR001757">
    <property type="entry name" value="P_typ_ATPase"/>
</dbReference>
<dbReference type="EMBL" id="JARBJD010000311">
    <property type="protein sequence ID" value="KAK2944167.1"/>
    <property type="molecule type" value="Genomic_DNA"/>
</dbReference>
<dbReference type="Gene3D" id="1.20.1110.10">
    <property type="entry name" value="Calcium-transporting ATPase, transmembrane domain"/>
    <property type="match status" value="1"/>
</dbReference>
<proteinExistence type="predicted"/>
<keyword evidence="9 11" id="KW-0472">Membrane</keyword>
<dbReference type="InterPro" id="IPR004014">
    <property type="entry name" value="ATPase_P-typ_cation-transptr_N"/>
</dbReference>
<evidence type="ECO:0000256" key="3">
    <source>
        <dbReference type="ARBA" id="ARBA00022723"/>
    </source>
</evidence>
<dbReference type="InterPro" id="IPR008250">
    <property type="entry name" value="ATPase_P-typ_transduc_dom_A_sf"/>
</dbReference>
<dbReference type="InterPro" id="IPR044492">
    <property type="entry name" value="P_typ_ATPase_HD_dom"/>
</dbReference>
<feature type="region of interest" description="Disordered" evidence="10">
    <location>
        <begin position="410"/>
        <end position="440"/>
    </location>
</feature>
<feature type="transmembrane region" description="Helical" evidence="11">
    <location>
        <begin position="86"/>
        <end position="108"/>
    </location>
</feature>
<evidence type="ECO:0000256" key="2">
    <source>
        <dbReference type="ARBA" id="ARBA00022692"/>
    </source>
</evidence>
<sequence length="1314" mass="146391">MAETTTVTKPANWPSVPTIEELLRDKDINELKKLGGTQTIMENLDSSMNGLTDATLHKETRESVYGRNEFPSPKTKSFMRLWGEAFCDFTLIILMVLAAVSLIIAFAVEFGKDLSWLDGTAILITVLIVTIVGAANTYSQEKQFQKLNARQKERSILVTRNGQPTQISIFDLTVGDVLAVTTGDVLPADGLCLEANNINCDEAAMTGESDLIKKSPETHPFMLCGCKVQTGFGRMLVLSVGMNTQFGILKQAVLTAAEERTQTPLQVKLDKLSKYIGYFGFVAAGLTLILLIIFWAISGARESEQFKTGEFWLLLVDYFIIAVTIIVMAVPEGLPLAVTISLAYSMKKMLKDNNLVRVLSSCETMGGATTICSDKTGTLTQNRMKVTAGFFDGVLIENVPTFSKTHAPTTLEHEQEEKQFGVAPAPSPSPSPVPEAASGAGGEFKLDSKYQSLLADAISLNSSADLRIEENGIVDYLGNVTECAMLLFIHERGINYKTIRKNNHLAQTYPFSSERKRMTVIADMGEFYRVFTKGASEVVSSYCTTIYSSAGNKQIDDDERANIDDMILSMASNGLRTIALAYKDIPKASVDTKDADSESGPFPDDAPPEDELILLGITGIKDPLRPEVPLAIDDCNDAKIVVRMVTGDNIITAMHIARECGIYDPVEGIAMEGPVFRDLLEEDRLRVLPKLQVLARSSPIDKQILVDGLQKLGHVVAVTGDGTNDAPALSKADVGFAMGITGTEVAKDAAAIIITDDNFASIVKAVMWGRNVYDNIRKFLQFQLTVNVSAIVIAVTGAIFAITPLKAIQMLWVNLIMDSLAALALATETPTRQLLKRPPYGRTDSLICPSMWRNIILTSIYESAIVLMLLFLWGPEHPIAMDPSTGRPNKVTGCPLLAEGDEIKCSDLMFPQGLCREFAMDPTAAVFSREHFSMIFNVFIWMQVFAMIPSRKCYNEVNFFEHIFSNWVFFAIAFIIAALQVIIMLVPGLTHAFSVMYMHPLLWLWTILFGLGVIPFRALVHMFKVPEPFNGEVPIKYDPGAPAGVYRKGEESKIPGCTLRFGMGVKEREEKMAREAEEKLKEAEERKAKRKEEQEKEDKKKENKKKEEKKEVKAQETKKAEPKQDKKQEELTVALVEAQPAEKKEEPKVEEKKEEVKPVEKKEEAQPVEEKKEEPKQAEPVRQEEEVKEEEATQKAEDAPVQEEKKEEPVEEKKEEEQPKEEEKKEEEAKPVEEEKKEEEAPKEEEKKEEETKPVEEEKKEEEAPKEEEKKEEEAPKEEEKKEEEPTAEAPKEEEAKAEDQTAPESSPQTEQSE</sequence>
<evidence type="ECO:0000256" key="11">
    <source>
        <dbReference type="SAM" id="Phobius"/>
    </source>
</evidence>
<keyword evidence="4" id="KW-0547">Nucleotide-binding</keyword>
<keyword evidence="16" id="KW-1185">Reference proteome</keyword>
<name>A0ABQ9WXG0_9EUKA</name>
<evidence type="ECO:0000256" key="7">
    <source>
        <dbReference type="ARBA" id="ARBA00022967"/>
    </source>
</evidence>
<feature type="transmembrane region" description="Helical" evidence="11">
    <location>
        <begin position="275"/>
        <end position="298"/>
    </location>
</feature>
<dbReference type="PRINTS" id="PR00119">
    <property type="entry name" value="CATATPASE"/>
</dbReference>
<evidence type="ECO:0000259" key="14">
    <source>
        <dbReference type="Pfam" id="PF00690"/>
    </source>
</evidence>
<keyword evidence="5" id="KW-0067">ATP-binding</keyword>
<feature type="region of interest" description="Disordered" evidence="10">
    <location>
        <begin position="1072"/>
        <end position="1314"/>
    </location>
</feature>
<protein>
    <submittedName>
        <fullName evidence="15">Ion-transporting P-type ATPase</fullName>
    </submittedName>
</protein>
<feature type="transmembrane region" description="Helical" evidence="11">
    <location>
        <begin position="318"/>
        <end position="344"/>
    </location>
</feature>
<evidence type="ECO:0000256" key="6">
    <source>
        <dbReference type="ARBA" id="ARBA00022842"/>
    </source>
</evidence>
<evidence type="ECO:0000256" key="10">
    <source>
        <dbReference type="SAM" id="MobiDB-lite"/>
    </source>
</evidence>
<feature type="transmembrane region" description="Helical" evidence="11">
    <location>
        <begin position="968"/>
        <end position="989"/>
    </location>
</feature>
<feature type="compositionally biased region" description="Polar residues" evidence="10">
    <location>
        <begin position="1303"/>
        <end position="1314"/>
    </location>
</feature>
<dbReference type="SUPFAM" id="SSF81665">
    <property type="entry name" value="Calcium ATPase, transmembrane domain M"/>
    <property type="match status" value="1"/>
</dbReference>
<dbReference type="InterPro" id="IPR036412">
    <property type="entry name" value="HAD-like_sf"/>
</dbReference>
<evidence type="ECO:0000259" key="13">
    <source>
        <dbReference type="Pfam" id="PF00689"/>
    </source>
</evidence>
<dbReference type="Pfam" id="PF00122">
    <property type="entry name" value="E1-E2_ATPase"/>
    <property type="match status" value="1"/>
</dbReference>
<dbReference type="PANTHER" id="PTHR24093">
    <property type="entry name" value="CATION TRANSPORTING ATPASE"/>
    <property type="match status" value="1"/>
</dbReference>
<keyword evidence="3" id="KW-0479">Metal-binding</keyword>
<comment type="subcellular location">
    <subcellularLocation>
        <location evidence="1">Endomembrane system</location>
        <topology evidence="1">Multi-pass membrane protein</topology>
    </subcellularLocation>
</comment>
<dbReference type="PRINTS" id="PR00121">
    <property type="entry name" value="NAKATPASE"/>
</dbReference>
<feature type="transmembrane region" description="Helical" evidence="11">
    <location>
        <begin position="120"/>
        <end position="138"/>
    </location>
</feature>
<dbReference type="SUPFAM" id="SSF81653">
    <property type="entry name" value="Calcium ATPase, transduction domain A"/>
    <property type="match status" value="1"/>
</dbReference>
<feature type="domain" description="Cation-transporting P-type ATPase C-terminal" evidence="13">
    <location>
        <begin position="803"/>
        <end position="1022"/>
    </location>
</feature>
<feature type="compositionally biased region" description="Basic and acidic residues" evidence="10">
    <location>
        <begin position="1140"/>
        <end position="1300"/>
    </location>
</feature>
<keyword evidence="8 11" id="KW-1133">Transmembrane helix</keyword>
<dbReference type="InterPro" id="IPR006068">
    <property type="entry name" value="ATPase_P-typ_cation-transptr_C"/>
</dbReference>
<evidence type="ECO:0000256" key="1">
    <source>
        <dbReference type="ARBA" id="ARBA00004127"/>
    </source>
</evidence>
<evidence type="ECO:0000313" key="15">
    <source>
        <dbReference type="EMBL" id="KAK2944167.1"/>
    </source>
</evidence>
<dbReference type="CDD" id="cd02081">
    <property type="entry name" value="P-type_ATPase_Ca_PMCA-like"/>
    <property type="match status" value="1"/>
</dbReference>
<gene>
    <name evidence="15" type="ORF">BLNAU_20914</name>
</gene>
<evidence type="ECO:0000256" key="4">
    <source>
        <dbReference type="ARBA" id="ARBA00022741"/>
    </source>
</evidence>
<dbReference type="Pfam" id="PF13246">
    <property type="entry name" value="Cation_ATPase"/>
    <property type="match status" value="1"/>
</dbReference>